<gene>
    <name evidence="2" type="ORF">ACFOGJ_19520</name>
</gene>
<proteinExistence type="predicted"/>
<protein>
    <submittedName>
        <fullName evidence="2">Flagellar assembly protein FliX</fullName>
    </submittedName>
</protein>
<keyword evidence="3" id="KW-1185">Reference proteome</keyword>
<comment type="caution">
    <text evidence="2">The sequence shown here is derived from an EMBL/GenBank/DDBJ whole genome shotgun (WGS) entry which is preliminary data.</text>
</comment>
<dbReference type="RefSeq" id="WP_379903644.1">
    <property type="nucleotide sequence ID" value="NZ_JBHRTR010000031.1"/>
</dbReference>
<organism evidence="2 3">
    <name type="scientific">Marinibaculum pumilum</name>
    <dbReference type="NCBI Taxonomy" id="1766165"/>
    <lineage>
        <taxon>Bacteria</taxon>
        <taxon>Pseudomonadati</taxon>
        <taxon>Pseudomonadota</taxon>
        <taxon>Alphaproteobacteria</taxon>
        <taxon>Rhodospirillales</taxon>
        <taxon>Rhodospirillaceae</taxon>
        <taxon>Marinibaculum</taxon>
    </lineage>
</organism>
<dbReference type="EMBL" id="JBHRTR010000031">
    <property type="protein sequence ID" value="MFC3229446.1"/>
    <property type="molecule type" value="Genomic_DNA"/>
</dbReference>
<dbReference type="Pfam" id="PF10768">
    <property type="entry name" value="FliX"/>
    <property type="match status" value="1"/>
</dbReference>
<dbReference type="InterPro" id="IPR019704">
    <property type="entry name" value="Flagellar_assmbl_FliX_class2"/>
</dbReference>
<reference evidence="3" key="1">
    <citation type="journal article" date="2019" name="Int. J. Syst. Evol. Microbiol.">
        <title>The Global Catalogue of Microorganisms (GCM) 10K type strain sequencing project: providing services to taxonomists for standard genome sequencing and annotation.</title>
        <authorList>
            <consortium name="The Broad Institute Genomics Platform"/>
            <consortium name="The Broad Institute Genome Sequencing Center for Infectious Disease"/>
            <person name="Wu L."/>
            <person name="Ma J."/>
        </authorList>
    </citation>
    <scope>NUCLEOTIDE SEQUENCE [LARGE SCALE GENOMIC DNA]</scope>
    <source>
        <strain evidence="3">KCTC 42964</strain>
    </source>
</reference>
<evidence type="ECO:0000313" key="3">
    <source>
        <dbReference type="Proteomes" id="UP001595528"/>
    </source>
</evidence>
<accession>A0ABV7L4Z5</accession>
<sequence length="137" mass="14822">MKIEGPGPLRPSSNRPSKGSSKSGSSSFADSLGGTGKGAQSVAGGAPITQVDALLSLQEVPDSLERRKRHVKRGFDLLERLEVIRDALLTGQLPLNRLDDLATALRKQREAVDDPRLKEIIEEIELRCAVELAKLGR</sequence>
<name>A0ABV7L4Z5_9PROT</name>
<feature type="region of interest" description="Disordered" evidence="1">
    <location>
        <begin position="1"/>
        <end position="43"/>
    </location>
</feature>
<dbReference type="Proteomes" id="UP001595528">
    <property type="component" value="Unassembled WGS sequence"/>
</dbReference>
<evidence type="ECO:0000313" key="2">
    <source>
        <dbReference type="EMBL" id="MFC3229446.1"/>
    </source>
</evidence>
<evidence type="ECO:0000256" key="1">
    <source>
        <dbReference type="SAM" id="MobiDB-lite"/>
    </source>
</evidence>
<keyword evidence="2" id="KW-0282">Flagellum</keyword>
<feature type="compositionally biased region" description="Low complexity" evidence="1">
    <location>
        <begin position="10"/>
        <end position="27"/>
    </location>
</feature>
<keyword evidence="2" id="KW-0966">Cell projection</keyword>
<keyword evidence="2" id="KW-0969">Cilium</keyword>